<dbReference type="EMBL" id="JAIQCV010000012">
    <property type="protein sequence ID" value="KAH1037932.1"/>
    <property type="molecule type" value="Genomic_DNA"/>
</dbReference>
<dbReference type="InterPro" id="IPR001245">
    <property type="entry name" value="Ser-Thr/Tyr_kinase_cat_dom"/>
</dbReference>
<keyword evidence="5" id="KW-0732">Signal</keyword>
<keyword evidence="2" id="KW-0723">Serine/threonine-protein kinase</keyword>
<dbReference type="GO" id="GO:0016020">
    <property type="term" value="C:membrane"/>
    <property type="evidence" value="ECO:0007669"/>
    <property type="project" value="UniProtKB-SubCell"/>
</dbReference>
<dbReference type="InterPro" id="IPR000719">
    <property type="entry name" value="Prot_kinase_dom"/>
</dbReference>
<evidence type="ECO:0000256" key="1">
    <source>
        <dbReference type="ARBA" id="ARBA00004479"/>
    </source>
</evidence>
<evidence type="ECO:0000256" key="7">
    <source>
        <dbReference type="ARBA" id="ARBA00022840"/>
    </source>
</evidence>
<sequence length="151" mass="16917">MLGSSIAAAIAIAVGWRYRLGKKEKESQVKIEKFLEDYKELKPSRYSYADIKRITNHFKEKLGQGGYGTVFKGRLSSDVLGAVKVLNNFKGNGEEFINEVGSMGKIHHVNVTRLVGFCADGYDRALVYEYLPNESLEKFIFAAKGKDRSLS</sequence>
<keyword evidence="2" id="KW-0418">Kinase</keyword>
<evidence type="ECO:0000256" key="3">
    <source>
        <dbReference type="ARBA" id="ARBA00022679"/>
    </source>
</evidence>
<dbReference type="InterPro" id="IPR045874">
    <property type="entry name" value="LRK10/LRL21-25-like"/>
</dbReference>
<protein>
    <recommendedName>
        <fullName evidence="11">Protein kinase domain-containing protein</fullName>
    </recommendedName>
</protein>
<dbReference type="PROSITE" id="PS50011">
    <property type="entry name" value="PROTEIN_KINASE_DOM"/>
    <property type="match status" value="1"/>
</dbReference>
<dbReference type="InterPro" id="IPR011009">
    <property type="entry name" value="Kinase-like_dom_sf"/>
</dbReference>
<evidence type="ECO:0000313" key="12">
    <source>
        <dbReference type="EMBL" id="KAH1037932.1"/>
    </source>
</evidence>
<keyword evidence="8" id="KW-1133">Transmembrane helix</keyword>
<dbReference type="SUPFAM" id="SSF56112">
    <property type="entry name" value="Protein kinase-like (PK-like)"/>
    <property type="match status" value="1"/>
</dbReference>
<evidence type="ECO:0000259" key="11">
    <source>
        <dbReference type="PROSITE" id="PS50011"/>
    </source>
</evidence>
<accession>A0A9D3ZHK4</accession>
<dbReference type="Pfam" id="PF07714">
    <property type="entry name" value="PK_Tyr_Ser-Thr"/>
    <property type="match status" value="1"/>
</dbReference>
<evidence type="ECO:0000256" key="8">
    <source>
        <dbReference type="ARBA" id="ARBA00022989"/>
    </source>
</evidence>
<evidence type="ECO:0000256" key="10">
    <source>
        <dbReference type="ARBA" id="ARBA00023180"/>
    </source>
</evidence>
<comment type="caution">
    <text evidence="12">The sequence shown here is derived from an EMBL/GenBank/DDBJ whole genome shotgun (WGS) entry which is preliminary data.</text>
</comment>
<organism evidence="12 13">
    <name type="scientific">Gossypium stocksii</name>
    <dbReference type="NCBI Taxonomy" id="47602"/>
    <lineage>
        <taxon>Eukaryota</taxon>
        <taxon>Viridiplantae</taxon>
        <taxon>Streptophyta</taxon>
        <taxon>Embryophyta</taxon>
        <taxon>Tracheophyta</taxon>
        <taxon>Spermatophyta</taxon>
        <taxon>Magnoliopsida</taxon>
        <taxon>eudicotyledons</taxon>
        <taxon>Gunneridae</taxon>
        <taxon>Pentapetalae</taxon>
        <taxon>rosids</taxon>
        <taxon>malvids</taxon>
        <taxon>Malvales</taxon>
        <taxon>Malvaceae</taxon>
        <taxon>Malvoideae</taxon>
        <taxon>Gossypium</taxon>
    </lineage>
</organism>
<keyword evidence="6" id="KW-0547">Nucleotide-binding</keyword>
<evidence type="ECO:0000256" key="6">
    <source>
        <dbReference type="ARBA" id="ARBA00022741"/>
    </source>
</evidence>
<comment type="subcellular location">
    <subcellularLocation>
        <location evidence="1">Membrane</location>
        <topology evidence="1">Single-pass type I membrane protein</topology>
    </subcellularLocation>
</comment>
<dbReference type="GO" id="GO:0004674">
    <property type="term" value="F:protein serine/threonine kinase activity"/>
    <property type="evidence" value="ECO:0007669"/>
    <property type="project" value="UniProtKB-KW"/>
</dbReference>
<keyword evidence="13" id="KW-1185">Reference proteome</keyword>
<dbReference type="FunFam" id="3.30.200.20:FF:000178">
    <property type="entry name" value="serine/threonine-protein kinase PBS1-like"/>
    <property type="match status" value="1"/>
</dbReference>
<dbReference type="Proteomes" id="UP000828251">
    <property type="component" value="Unassembled WGS sequence"/>
</dbReference>
<gene>
    <name evidence="12" type="ORF">J1N35_039675</name>
</gene>
<dbReference type="PANTHER" id="PTHR27009">
    <property type="entry name" value="RUST RESISTANCE KINASE LR10-RELATED"/>
    <property type="match status" value="1"/>
</dbReference>
<keyword evidence="4" id="KW-0812">Transmembrane</keyword>
<dbReference type="AlphaFoldDB" id="A0A9D3ZHK4"/>
<reference evidence="12 13" key="1">
    <citation type="journal article" date="2021" name="Plant Biotechnol. J.">
        <title>Multi-omics assisted identification of the key and species-specific regulatory components of drought-tolerant mechanisms in Gossypium stocksii.</title>
        <authorList>
            <person name="Yu D."/>
            <person name="Ke L."/>
            <person name="Zhang D."/>
            <person name="Wu Y."/>
            <person name="Sun Y."/>
            <person name="Mei J."/>
            <person name="Sun J."/>
            <person name="Sun Y."/>
        </authorList>
    </citation>
    <scope>NUCLEOTIDE SEQUENCE [LARGE SCALE GENOMIC DNA]</scope>
    <source>
        <strain evidence="13">cv. E1</strain>
        <tissue evidence="12">Leaf</tissue>
    </source>
</reference>
<dbReference type="OrthoDB" id="544400at2759"/>
<evidence type="ECO:0000256" key="9">
    <source>
        <dbReference type="ARBA" id="ARBA00023136"/>
    </source>
</evidence>
<evidence type="ECO:0000256" key="4">
    <source>
        <dbReference type="ARBA" id="ARBA00022692"/>
    </source>
</evidence>
<keyword evidence="10" id="KW-0325">Glycoprotein</keyword>
<evidence type="ECO:0000313" key="13">
    <source>
        <dbReference type="Proteomes" id="UP000828251"/>
    </source>
</evidence>
<evidence type="ECO:0000256" key="5">
    <source>
        <dbReference type="ARBA" id="ARBA00022729"/>
    </source>
</evidence>
<feature type="domain" description="Protein kinase" evidence="11">
    <location>
        <begin position="56"/>
        <end position="151"/>
    </location>
</feature>
<keyword evidence="7" id="KW-0067">ATP-binding</keyword>
<keyword evidence="9" id="KW-0472">Membrane</keyword>
<dbReference type="Gene3D" id="3.30.200.20">
    <property type="entry name" value="Phosphorylase Kinase, domain 1"/>
    <property type="match status" value="1"/>
</dbReference>
<proteinExistence type="predicted"/>
<dbReference type="GO" id="GO:0005524">
    <property type="term" value="F:ATP binding"/>
    <property type="evidence" value="ECO:0007669"/>
    <property type="project" value="UniProtKB-KW"/>
</dbReference>
<evidence type="ECO:0000256" key="2">
    <source>
        <dbReference type="ARBA" id="ARBA00022527"/>
    </source>
</evidence>
<keyword evidence="3" id="KW-0808">Transferase</keyword>
<name>A0A9D3ZHK4_9ROSI</name>